<gene>
    <name evidence="2" type="ORF">NC99_25560</name>
</gene>
<keyword evidence="1" id="KW-0472">Membrane</keyword>
<evidence type="ECO:0000313" key="2">
    <source>
        <dbReference type="EMBL" id="KOH44571.1"/>
    </source>
</evidence>
<sequence>MEGIIGLILVIVFGLILFGAFRFLSEKYAGTRYHGRFDASEAFQRSDQEKQELELFIQVDPDAVRRAMERCKKKKYSLTHGNILAEMRKESDH</sequence>
<keyword evidence="3" id="KW-1185">Reference proteome</keyword>
<protein>
    <submittedName>
        <fullName evidence="2">Uncharacterized protein</fullName>
    </submittedName>
</protein>
<dbReference type="RefSeq" id="WP_053183902.1">
    <property type="nucleotide sequence ID" value="NZ_LGIA01000159.1"/>
</dbReference>
<dbReference type="AlphaFoldDB" id="A0A0L8V800"/>
<keyword evidence="1" id="KW-1133">Transmembrane helix</keyword>
<comment type="caution">
    <text evidence="2">The sequence shown here is derived from an EMBL/GenBank/DDBJ whole genome shotgun (WGS) entry which is preliminary data.</text>
</comment>
<keyword evidence="1" id="KW-0812">Transmembrane</keyword>
<accession>A0A0L8V800</accession>
<dbReference type="STRING" id="1409788.NC99_25560"/>
<dbReference type="Proteomes" id="UP000036958">
    <property type="component" value="Unassembled WGS sequence"/>
</dbReference>
<proteinExistence type="predicted"/>
<dbReference type="EMBL" id="LGIA01000159">
    <property type="protein sequence ID" value="KOH44571.1"/>
    <property type="molecule type" value="Genomic_DNA"/>
</dbReference>
<evidence type="ECO:0000256" key="1">
    <source>
        <dbReference type="SAM" id="Phobius"/>
    </source>
</evidence>
<name>A0A0L8V800_9BACT</name>
<evidence type="ECO:0000313" key="3">
    <source>
        <dbReference type="Proteomes" id="UP000036958"/>
    </source>
</evidence>
<reference evidence="3" key="1">
    <citation type="submission" date="2015-07" db="EMBL/GenBank/DDBJ databases">
        <title>Genome sequencing of Sunxiuqinia dokdonensis strain SK.</title>
        <authorList>
            <person name="Ahn S."/>
            <person name="Kim B.-C."/>
        </authorList>
    </citation>
    <scope>NUCLEOTIDE SEQUENCE [LARGE SCALE GENOMIC DNA]</scope>
    <source>
        <strain evidence="3">SK</strain>
    </source>
</reference>
<organism evidence="2 3">
    <name type="scientific">Sunxiuqinia dokdonensis</name>
    <dbReference type="NCBI Taxonomy" id="1409788"/>
    <lineage>
        <taxon>Bacteria</taxon>
        <taxon>Pseudomonadati</taxon>
        <taxon>Bacteroidota</taxon>
        <taxon>Bacteroidia</taxon>
        <taxon>Marinilabiliales</taxon>
        <taxon>Prolixibacteraceae</taxon>
        <taxon>Sunxiuqinia</taxon>
    </lineage>
</organism>
<feature type="transmembrane region" description="Helical" evidence="1">
    <location>
        <begin position="6"/>
        <end position="24"/>
    </location>
</feature>